<feature type="binding site" evidence="8">
    <location>
        <position position="40"/>
    </location>
    <ligand>
        <name>Zn(2+)</name>
        <dbReference type="ChEBI" id="CHEBI:29105"/>
        <note>catalytic</note>
    </ligand>
</feature>
<sequence>MFLWLGTRGLRNCFKYGHPPIFPVTFIGYIIVGCGSTLFHATLKYPMQLVDELAMIYTTCFMAYATFSYARSSRFSFVLGAGLIGLAYFITARYYETKNPQFHQDAYTILTATVVFSNMWIMERVLRPALKAREDKRPTSSSVPNTRAFLSQMWTMVATGLTIFLGGYLIWNLDNLYCGTIRRWRHQIQLPRYVTFVTSRFRRREKRLTCMAFISILLLLREVETQAIASQQQIALTRTQQAAKQREMRMAQLTRTEISSLPADTNVYEGVGKMFISLPVADMKSKLETQMKELEGDVETLGKRLHYLEVSQKNSKDQIDRMLRGGVGAS</sequence>
<feature type="transmembrane region" description="Helical" evidence="9">
    <location>
        <begin position="147"/>
        <end position="171"/>
    </location>
</feature>
<evidence type="ECO:0000256" key="1">
    <source>
        <dbReference type="ARBA" id="ARBA00004141"/>
    </source>
</evidence>
<evidence type="ECO:0000256" key="4">
    <source>
        <dbReference type="ARBA" id="ARBA00022692"/>
    </source>
</evidence>
<dbReference type="AlphaFoldDB" id="A0A7C8IM52"/>
<evidence type="ECO:0000256" key="2">
    <source>
        <dbReference type="ARBA" id="ARBA00008045"/>
    </source>
</evidence>
<comment type="similarity">
    <text evidence="2">Belongs to the prefoldin subunit beta family.</text>
</comment>
<keyword evidence="5" id="KW-0378">Hydrolase</keyword>
<feature type="transmembrane region" description="Helical" evidence="9">
    <location>
        <begin position="77"/>
        <end position="95"/>
    </location>
</feature>
<dbReference type="InParanoid" id="A0A7C8IM52"/>
<evidence type="ECO:0000256" key="5">
    <source>
        <dbReference type="ARBA" id="ARBA00022801"/>
    </source>
</evidence>
<comment type="cofactor">
    <cofactor evidence="8">
        <name>Zn(2+)</name>
        <dbReference type="ChEBI" id="CHEBI:29105"/>
    </cofactor>
</comment>
<dbReference type="InterPro" id="IPR009053">
    <property type="entry name" value="Prefoldin"/>
</dbReference>
<dbReference type="Gene3D" id="1.10.287.370">
    <property type="match status" value="1"/>
</dbReference>
<comment type="similarity">
    <text evidence="3">Belongs to the alkaline ceramidase family.</text>
</comment>
<feature type="transmembrane region" description="Helical" evidence="9">
    <location>
        <begin position="21"/>
        <end position="41"/>
    </location>
</feature>
<proteinExistence type="inferred from homology"/>
<protein>
    <submittedName>
        <fullName evidence="10">Uncharacterized protein</fullName>
    </submittedName>
</protein>
<keyword evidence="7 9" id="KW-0472">Membrane</keyword>
<evidence type="ECO:0000313" key="10">
    <source>
        <dbReference type="EMBL" id="KAF2964523.1"/>
    </source>
</evidence>
<evidence type="ECO:0000256" key="8">
    <source>
        <dbReference type="PIRSR" id="PIRSR608901-2"/>
    </source>
</evidence>
<name>A0A7C8IM52_9PEZI</name>
<comment type="caution">
    <text evidence="10">The sequence shown here is derived from an EMBL/GenBank/DDBJ whole genome shotgun (WGS) entry which is preliminary data.</text>
</comment>
<dbReference type="GO" id="GO:0006457">
    <property type="term" value="P:protein folding"/>
    <property type="evidence" value="ECO:0007669"/>
    <property type="project" value="InterPro"/>
</dbReference>
<keyword evidence="8" id="KW-0862">Zinc</keyword>
<evidence type="ECO:0000256" key="7">
    <source>
        <dbReference type="ARBA" id="ARBA00023136"/>
    </source>
</evidence>
<dbReference type="GO" id="GO:0046513">
    <property type="term" value="P:ceramide biosynthetic process"/>
    <property type="evidence" value="ECO:0007669"/>
    <property type="project" value="TreeGrafter"/>
</dbReference>
<dbReference type="Pfam" id="PF01920">
    <property type="entry name" value="Prefoldin_2"/>
    <property type="match status" value="1"/>
</dbReference>
<feature type="transmembrane region" description="Helical" evidence="9">
    <location>
        <begin position="53"/>
        <end position="70"/>
    </location>
</feature>
<gene>
    <name evidence="10" type="ORF">GQX73_g9064</name>
</gene>
<dbReference type="Proteomes" id="UP000481858">
    <property type="component" value="Unassembled WGS sequence"/>
</dbReference>
<dbReference type="GO" id="GO:0046514">
    <property type="term" value="P:ceramide catabolic process"/>
    <property type="evidence" value="ECO:0007669"/>
    <property type="project" value="TreeGrafter"/>
</dbReference>
<keyword evidence="8" id="KW-0479">Metal-binding</keyword>
<dbReference type="GO" id="GO:0005789">
    <property type="term" value="C:endoplasmic reticulum membrane"/>
    <property type="evidence" value="ECO:0007669"/>
    <property type="project" value="TreeGrafter"/>
</dbReference>
<accession>A0A7C8IM52</accession>
<keyword evidence="4 9" id="KW-0812">Transmembrane</keyword>
<dbReference type="EMBL" id="WUBL01000148">
    <property type="protein sequence ID" value="KAF2964523.1"/>
    <property type="molecule type" value="Genomic_DNA"/>
</dbReference>
<dbReference type="CDD" id="cd23164">
    <property type="entry name" value="Prefoldin_1"/>
    <property type="match status" value="1"/>
</dbReference>
<keyword evidence="11" id="KW-1185">Reference proteome</keyword>
<keyword evidence="6 9" id="KW-1133">Transmembrane helix</keyword>
<organism evidence="10 11">
    <name type="scientific">Xylaria multiplex</name>
    <dbReference type="NCBI Taxonomy" id="323545"/>
    <lineage>
        <taxon>Eukaryota</taxon>
        <taxon>Fungi</taxon>
        <taxon>Dikarya</taxon>
        <taxon>Ascomycota</taxon>
        <taxon>Pezizomycotina</taxon>
        <taxon>Sordariomycetes</taxon>
        <taxon>Xylariomycetidae</taxon>
        <taxon>Xylariales</taxon>
        <taxon>Xylariaceae</taxon>
        <taxon>Xylaria</taxon>
    </lineage>
</organism>
<evidence type="ECO:0000313" key="11">
    <source>
        <dbReference type="Proteomes" id="UP000481858"/>
    </source>
</evidence>
<dbReference type="OrthoDB" id="187171at2759"/>
<dbReference type="InterPro" id="IPR008901">
    <property type="entry name" value="ACER"/>
</dbReference>
<evidence type="ECO:0000256" key="3">
    <source>
        <dbReference type="ARBA" id="ARBA00009780"/>
    </source>
</evidence>
<dbReference type="PANTHER" id="PTHR46187">
    <property type="entry name" value="ALKALINE CERAMIDASE 3"/>
    <property type="match status" value="1"/>
</dbReference>
<dbReference type="GO" id="GO:0016272">
    <property type="term" value="C:prefoldin complex"/>
    <property type="evidence" value="ECO:0007669"/>
    <property type="project" value="InterPro"/>
</dbReference>
<evidence type="ECO:0000256" key="9">
    <source>
        <dbReference type="SAM" id="Phobius"/>
    </source>
</evidence>
<dbReference type="Pfam" id="PF05875">
    <property type="entry name" value="Ceramidase"/>
    <property type="match status" value="1"/>
</dbReference>
<dbReference type="InterPro" id="IPR002777">
    <property type="entry name" value="PFD_beta-like"/>
</dbReference>
<dbReference type="GO" id="GO:0016811">
    <property type="term" value="F:hydrolase activity, acting on carbon-nitrogen (but not peptide) bonds, in linear amides"/>
    <property type="evidence" value="ECO:0007669"/>
    <property type="project" value="InterPro"/>
</dbReference>
<dbReference type="GO" id="GO:0046872">
    <property type="term" value="F:metal ion binding"/>
    <property type="evidence" value="ECO:0007669"/>
    <property type="project" value="UniProtKB-KW"/>
</dbReference>
<dbReference type="PANTHER" id="PTHR46187:SF3">
    <property type="entry name" value="ALKALINE CERAMIDASE 3"/>
    <property type="match status" value="1"/>
</dbReference>
<dbReference type="GO" id="GO:0051082">
    <property type="term" value="F:unfolded protein binding"/>
    <property type="evidence" value="ECO:0007669"/>
    <property type="project" value="InterPro"/>
</dbReference>
<comment type="subcellular location">
    <subcellularLocation>
        <location evidence="1">Membrane</location>
        <topology evidence="1">Multi-pass membrane protein</topology>
    </subcellularLocation>
</comment>
<reference evidence="10 11" key="1">
    <citation type="submission" date="2019-12" db="EMBL/GenBank/DDBJ databases">
        <title>Draft genome sequence of the ascomycete Xylaria multiplex DSM 110363.</title>
        <authorList>
            <person name="Buettner E."/>
            <person name="Kellner H."/>
        </authorList>
    </citation>
    <scope>NUCLEOTIDE SEQUENCE [LARGE SCALE GENOMIC DNA]</scope>
    <source>
        <strain evidence="10 11">DSM 110363</strain>
    </source>
</reference>
<evidence type="ECO:0000256" key="6">
    <source>
        <dbReference type="ARBA" id="ARBA00022989"/>
    </source>
</evidence>
<dbReference type="SUPFAM" id="SSF46579">
    <property type="entry name" value="Prefoldin"/>
    <property type="match status" value="1"/>
</dbReference>